<sequence length="630" mass="65459">MANNLQIRISAIDNATKIINKVNRSFANALMPITRLNRSIGNLAKAAGVTKLTKGFVGVGKAAANVAEKVGKIFAPLAAIIGVGSIAGVAALATEWGKLAMTVTNAAANIGMSAMSLMGLQSAGRLAGVSAEELTSSLTGLGNTMEDALFGRNQGALMMMNRLGISMHRLKNGSVDTQRAMMDLAGVMQRPGIKGNAQVENVIANQFGVSALLPLLRKGPQAINDYLQKVRELGGEMSGPAIAAAAEFQYHLLMLQTAVGGLKNSIGAALMPVLQPLIDQLTQWVSTNRDLIATKVAEYAQQIANWVKTINFKRVWDDVTGLVKGVLSFVDAIGGWKVALAGIIAVMAGPLLASIAQLGVALVNLGAIVWANPILAALGAIGFLSYEIYKHWNDIGSSMANATPPALGDGTNGKTPIGRWGVVGDWLHINGNTGPNGMQGVQNPLGIRSNNPLNMTLDGHERAYSDPTKGIADAVSNLEHNYRGLSLSQIQDKWTGGARTGNTPQQIANYTKIMSAETGLESGAIPDLNDPRVVSSLVIGMIRAENGQQPYSPQQVGDATIAGMQQAGITPGQGPATQGGAGPAQATQQQIGIHLKVSGLPAGASVTASPENAALGPTRVSYSMPTAVTP</sequence>
<dbReference type="InterPro" id="IPR010090">
    <property type="entry name" value="Phage_tape_meas"/>
</dbReference>
<comment type="caution">
    <text evidence="3">The sequence shown here is derived from an EMBL/GenBank/DDBJ whole genome shotgun (WGS) entry which is preliminary data.</text>
</comment>
<dbReference type="Proteomes" id="UP001620514">
    <property type="component" value="Unassembled WGS sequence"/>
</dbReference>
<proteinExistence type="predicted"/>
<keyword evidence="2" id="KW-0472">Membrane</keyword>
<name>A0ABW8MUR9_9BURK</name>
<protein>
    <submittedName>
        <fullName evidence="3">Uncharacterized protein</fullName>
    </submittedName>
</protein>
<keyword evidence="2" id="KW-0812">Transmembrane</keyword>
<feature type="region of interest" description="Disordered" evidence="1">
    <location>
        <begin position="603"/>
        <end position="630"/>
    </location>
</feature>
<feature type="transmembrane region" description="Helical" evidence="2">
    <location>
        <begin position="73"/>
        <end position="93"/>
    </location>
</feature>
<evidence type="ECO:0000313" key="4">
    <source>
        <dbReference type="Proteomes" id="UP001620514"/>
    </source>
</evidence>
<keyword evidence="2" id="KW-1133">Transmembrane helix</keyword>
<evidence type="ECO:0000256" key="2">
    <source>
        <dbReference type="SAM" id="Phobius"/>
    </source>
</evidence>
<keyword evidence="4" id="KW-1185">Reference proteome</keyword>
<evidence type="ECO:0000256" key="1">
    <source>
        <dbReference type="SAM" id="MobiDB-lite"/>
    </source>
</evidence>
<dbReference type="EMBL" id="JBIYDN010000035">
    <property type="protein sequence ID" value="MFK4447474.1"/>
    <property type="molecule type" value="Genomic_DNA"/>
</dbReference>
<evidence type="ECO:0000313" key="3">
    <source>
        <dbReference type="EMBL" id="MFK4447474.1"/>
    </source>
</evidence>
<reference evidence="3 4" key="1">
    <citation type="submission" date="2024-11" db="EMBL/GenBank/DDBJ databases">
        <title>Using genomics to understand microbial adaptation to soil warming.</title>
        <authorList>
            <person name="Deangelis K.M. PhD."/>
        </authorList>
    </citation>
    <scope>NUCLEOTIDE SEQUENCE [LARGE SCALE GENOMIC DNA]</scope>
    <source>
        <strain evidence="3 4">GAS97</strain>
    </source>
</reference>
<feature type="compositionally biased region" description="Polar residues" evidence="1">
    <location>
        <begin position="620"/>
        <end position="630"/>
    </location>
</feature>
<feature type="region of interest" description="Disordered" evidence="1">
    <location>
        <begin position="566"/>
        <end position="589"/>
    </location>
</feature>
<accession>A0ABW8MUR9</accession>
<dbReference type="RefSeq" id="WP_404613124.1">
    <property type="nucleotide sequence ID" value="NZ_JBIYDN010000035.1"/>
</dbReference>
<gene>
    <name evidence="3" type="ORF">ABH943_007510</name>
</gene>
<organism evidence="3 4">
    <name type="scientific">Caballeronia udeis</name>
    <dbReference type="NCBI Taxonomy" id="1232866"/>
    <lineage>
        <taxon>Bacteria</taxon>
        <taxon>Pseudomonadati</taxon>
        <taxon>Pseudomonadota</taxon>
        <taxon>Betaproteobacteria</taxon>
        <taxon>Burkholderiales</taxon>
        <taxon>Burkholderiaceae</taxon>
        <taxon>Caballeronia</taxon>
    </lineage>
</organism>
<feature type="transmembrane region" description="Helical" evidence="2">
    <location>
        <begin position="368"/>
        <end position="389"/>
    </location>
</feature>
<dbReference type="NCBIfam" id="TIGR01760">
    <property type="entry name" value="tape_meas_TP901"/>
    <property type="match status" value="1"/>
</dbReference>
<feature type="transmembrane region" description="Helical" evidence="2">
    <location>
        <begin position="338"/>
        <end position="362"/>
    </location>
</feature>